<dbReference type="PROSITE" id="PS50188">
    <property type="entry name" value="B302_SPRY"/>
    <property type="match status" value="1"/>
</dbReference>
<dbReference type="InterPro" id="IPR036179">
    <property type="entry name" value="Ig-like_dom_sf"/>
</dbReference>
<keyword evidence="5" id="KW-0812">Transmembrane</keyword>
<dbReference type="SMART" id="SM00449">
    <property type="entry name" value="SPRY"/>
    <property type="match status" value="1"/>
</dbReference>
<dbReference type="InterPro" id="IPR007110">
    <property type="entry name" value="Ig-like_dom"/>
</dbReference>
<dbReference type="PROSITE" id="PS50835">
    <property type="entry name" value="IG_LIKE"/>
    <property type="match status" value="1"/>
</dbReference>
<dbReference type="InterPro" id="IPR001304">
    <property type="entry name" value="C-type_lectin-like"/>
</dbReference>
<dbReference type="SUPFAM" id="SSF48726">
    <property type="entry name" value="Immunoglobulin"/>
    <property type="match status" value="1"/>
</dbReference>
<dbReference type="Pfam" id="PF13765">
    <property type="entry name" value="PRY"/>
    <property type="match status" value="1"/>
</dbReference>
<dbReference type="SMART" id="SM00589">
    <property type="entry name" value="PRY"/>
    <property type="match status" value="1"/>
</dbReference>
<keyword evidence="2" id="KW-0863">Zinc-finger</keyword>
<dbReference type="Proteomes" id="UP000694546">
    <property type="component" value="Chromosome 23"/>
</dbReference>
<feature type="domain" description="C-type lectin" evidence="6">
    <location>
        <begin position="111"/>
        <end position="219"/>
    </location>
</feature>
<dbReference type="InterPro" id="IPR051051">
    <property type="entry name" value="E3_ubiq-ligase_TRIM/RNF"/>
</dbReference>
<dbReference type="InterPro" id="IPR013783">
    <property type="entry name" value="Ig-like_fold"/>
</dbReference>
<dbReference type="InterPro" id="IPR001870">
    <property type="entry name" value="B30.2/SPRY"/>
</dbReference>
<sequence>MKTSDVVFPAGRAKKKAKSRRRGSRQRVTMVTISEPDPGLSQCPEDTSLDREETRKRRFALWFHITVIVSIGLLSILLISLRFNSPSPWIEGREHLLDELDELTLQGWMLHNKSLYRVSTTKKGWRASREDCQKRKADLVVINSREELAFVSRLMDTSWIGLSDREKEGTHKWVDGTPMTSSWRHVKPRDDGGARDCVVAGEDGWSEEPCNRLHHWICEKVLDLDHLEAERNKEGSVMLTEEEEEAPSITEFHSTHLLPVGQTARYTCHAGGTPEPTVEWLHNGRPLVRDGTDDQLEAWVERGFLFVRGGRYGVNTVCCMASNSAGTANHSAELLVFDTCDLTLDPNTANRRLSLSEDNRKVTWVEEFQSYPDHPDRFDSQPQVLGREALTGRCYWEVEWEGRVYIGVTYRGITRRGPGGDSLLGVNNKSWSLYCSDGRYSVWYNGIETALPLRPAGSTRVGLYLDRPAGSLSFYRVSPGGGGSSDTLTLIHTFWSSFTQEDLLPGVEVWGGGGGPQPLCVGCRKQNGRGAPCFGGGPSASLRLL</sequence>
<reference evidence="9" key="2">
    <citation type="submission" date="2025-09" db="UniProtKB">
        <authorList>
            <consortium name="Ensembl"/>
        </authorList>
    </citation>
    <scope>IDENTIFICATION</scope>
</reference>
<evidence type="ECO:0000313" key="9">
    <source>
        <dbReference type="Ensembl" id="ENSGMOP00000069265.1"/>
    </source>
</evidence>
<keyword evidence="5" id="KW-1133">Transmembrane helix</keyword>
<dbReference type="SMART" id="SM00034">
    <property type="entry name" value="CLECT"/>
    <property type="match status" value="1"/>
</dbReference>
<keyword evidence="3" id="KW-0862">Zinc</keyword>
<evidence type="ECO:0008006" key="11">
    <source>
        <dbReference type="Google" id="ProtNLM"/>
    </source>
</evidence>
<evidence type="ECO:0000256" key="4">
    <source>
        <dbReference type="SAM" id="MobiDB-lite"/>
    </source>
</evidence>
<evidence type="ECO:0000256" key="2">
    <source>
        <dbReference type="ARBA" id="ARBA00022771"/>
    </source>
</evidence>
<keyword evidence="5" id="KW-0472">Membrane</keyword>
<proteinExistence type="predicted"/>
<dbReference type="Pfam" id="PF00059">
    <property type="entry name" value="Lectin_C"/>
    <property type="match status" value="1"/>
</dbReference>
<dbReference type="Gene3D" id="2.60.40.10">
    <property type="entry name" value="Immunoglobulins"/>
    <property type="match status" value="1"/>
</dbReference>
<protein>
    <recommendedName>
        <fullName evidence="11">B30.2/SPRY domain-containing protein</fullName>
    </recommendedName>
</protein>
<dbReference type="InterPro" id="IPR013320">
    <property type="entry name" value="ConA-like_dom_sf"/>
</dbReference>
<feature type="compositionally biased region" description="Basic residues" evidence="4">
    <location>
        <begin position="12"/>
        <end position="25"/>
    </location>
</feature>
<dbReference type="SUPFAM" id="SSF49899">
    <property type="entry name" value="Concanavalin A-like lectins/glucanases"/>
    <property type="match status" value="1"/>
</dbReference>
<evidence type="ECO:0000259" key="7">
    <source>
        <dbReference type="PROSITE" id="PS50188"/>
    </source>
</evidence>
<feature type="domain" description="B30.2/SPRY" evidence="7">
    <location>
        <begin position="322"/>
        <end position="526"/>
    </location>
</feature>
<dbReference type="CDD" id="cd16040">
    <property type="entry name" value="SPRY_PRY_SNTX"/>
    <property type="match status" value="1"/>
</dbReference>
<dbReference type="PROSITE" id="PS50041">
    <property type="entry name" value="C_TYPE_LECTIN_2"/>
    <property type="match status" value="1"/>
</dbReference>
<dbReference type="InterPro" id="IPR016186">
    <property type="entry name" value="C-type_lectin-like/link_sf"/>
</dbReference>
<dbReference type="Gene3D" id="2.60.120.920">
    <property type="match status" value="1"/>
</dbReference>
<keyword evidence="1" id="KW-0479">Metal-binding</keyword>
<reference evidence="9" key="1">
    <citation type="submission" date="2025-08" db="UniProtKB">
        <authorList>
            <consortium name="Ensembl"/>
        </authorList>
    </citation>
    <scope>IDENTIFICATION</scope>
</reference>
<feature type="region of interest" description="Disordered" evidence="4">
    <location>
        <begin position="1"/>
        <end position="28"/>
    </location>
</feature>
<dbReference type="InterPro" id="IPR003879">
    <property type="entry name" value="Butyrophylin_SPRY"/>
</dbReference>
<dbReference type="InterPro" id="IPR003877">
    <property type="entry name" value="SPRY_dom"/>
</dbReference>
<evidence type="ECO:0000259" key="8">
    <source>
        <dbReference type="PROSITE" id="PS50835"/>
    </source>
</evidence>
<evidence type="ECO:0000256" key="1">
    <source>
        <dbReference type="ARBA" id="ARBA00022723"/>
    </source>
</evidence>
<dbReference type="PANTHER" id="PTHR25465">
    <property type="entry name" value="B-BOX DOMAIN CONTAINING"/>
    <property type="match status" value="1"/>
</dbReference>
<dbReference type="Pfam" id="PF00622">
    <property type="entry name" value="SPRY"/>
    <property type="match status" value="1"/>
</dbReference>
<dbReference type="InterPro" id="IPR006574">
    <property type="entry name" value="PRY"/>
</dbReference>
<evidence type="ECO:0000259" key="6">
    <source>
        <dbReference type="PROSITE" id="PS50041"/>
    </source>
</evidence>
<dbReference type="PANTHER" id="PTHR25465:SF5">
    <property type="entry name" value="E3 UBIQUITIN_ISG15 LIGASE TRIM25-RELATED"/>
    <property type="match status" value="1"/>
</dbReference>
<feature type="domain" description="Ig-like" evidence="8">
    <location>
        <begin position="247"/>
        <end position="335"/>
    </location>
</feature>
<feature type="transmembrane region" description="Helical" evidence="5">
    <location>
        <begin position="59"/>
        <end position="81"/>
    </location>
</feature>
<name>A0A8C5CYW4_GADMO</name>
<dbReference type="InterPro" id="IPR043136">
    <property type="entry name" value="B30.2/SPRY_sf"/>
</dbReference>
<dbReference type="Pfam" id="PF13927">
    <property type="entry name" value="Ig_3"/>
    <property type="match status" value="1"/>
</dbReference>
<evidence type="ECO:0000256" key="5">
    <source>
        <dbReference type="SAM" id="Phobius"/>
    </source>
</evidence>
<accession>A0A8C5CYW4</accession>
<dbReference type="SUPFAM" id="SSF56436">
    <property type="entry name" value="C-type lectin-like"/>
    <property type="match status" value="1"/>
</dbReference>
<dbReference type="PRINTS" id="PR01407">
    <property type="entry name" value="BUTYPHLNCDUF"/>
</dbReference>
<dbReference type="GeneTree" id="ENSGT00940000154395"/>
<dbReference type="AlphaFoldDB" id="A0A8C5CYW4"/>
<evidence type="ECO:0000313" key="10">
    <source>
        <dbReference type="Proteomes" id="UP000694546"/>
    </source>
</evidence>
<dbReference type="InterPro" id="IPR016187">
    <property type="entry name" value="CTDL_fold"/>
</dbReference>
<organism evidence="9 10">
    <name type="scientific">Gadus morhua</name>
    <name type="common">Atlantic cod</name>
    <dbReference type="NCBI Taxonomy" id="8049"/>
    <lineage>
        <taxon>Eukaryota</taxon>
        <taxon>Metazoa</taxon>
        <taxon>Chordata</taxon>
        <taxon>Craniata</taxon>
        <taxon>Vertebrata</taxon>
        <taxon>Euteleostomi</taxon>
        <taxon>Actinopterygii</taxon>
        <taxon>Neopterygii</taxon>
        <taxon>Teleostei</taxon>
        <taxon>Neoteleostei</taxon>
        <taxon>Acanthomorphata</taxon>
        <taxon>Zeiogadaria</taxon>
        <taxon>Gadariae</taxon>
        <taxon>Gadiformes</taxon>
        <taxon>Gadoidei</taxon>
        <taxon>Gadidae</taxon>
        <taxon>Gadus</taxon>
    </lineage>
</organism>
<dbReference type="Gene3D" id="3.10.100.10">
    <property type="entry name" value="Mannose-Binding Protein A, subunit A"/>
    <property type="match status" value="1"/>
</dbReference>
<evidence type="ECO:0000256" key="3">
    <source>
        <dbReference type="ARBA" id="ARBA00022833"/>
    </source>
</evidence>
<dbReference type="Ensembl" id="ENSGMOT00000075067.1">
    <property type="protein sequence ID" value="ENSGMOP00000069265.1"/>
    <property type="gene ID" value="ENSGMOG00000031948.1"/>
</dbReference>
<keyword evidence="10" id="KW-1185">Reference proteome</keyword>